<accession>A0A433UFN9</accession>
<evidence type="ECO:0000313" key="2">
    <source>
        <dbReference type="EMBL" id="RUS92677.1"/>
    </source>
</evidence>
<dbReference type="RefSeq" id="WP_127087736.1">
    <property type="nucleotide sequence ID" value="NZ_RSCL01000071.1"/>
</dbReference>
<feature type="compositionally biased region" description="Polar residues" evidence="1">
    <location>
        <begin position="194"/>
        <end position="204"/>
    </location>
</feature>
<proteinExistence type="predicted"/>
<feature type="compositionally biased region" description="Basic residues" evidence="1">
    <location>
        <begin position="208"/>
        <end position="219"/>
    </location>
</feature>
<gene>
    <name evidence="2" type="ORF">DSM106972_098510</name>
</gene>
<feature type="compositionally biased region" description="Polar residues" evidence="1">
    <location>
        <begin position="153"/>
        <end position="164"/>
    </location>
</feature>
<keyword evidence="3" id="KW-1185">Reference proteome</keyword>
<dbReference type="EMBL" id="RSCL01000071">
    <property type="protein sequence ID" value="RUS92677.1"/>
    <property type="molecule type" value="Genomic_DNA"/>
</dbReference>
<feature type="region of interest" description="Disordered" evidence="1">
    <location>
        <begin position="153"/>
        <end position="219"/>
    </location>
</feature>
<name>A0A433UFN9_9CYAN</name>
<evidence type="ECO:0000313" key="3">
    <source>
        <dbReference type="Proteomes" id="UP000271624"/>
    </source>
</evidence>
<reference evidence="2" key="2">
    <citation type="journal article" date="2019" name="Genome Biol. Evol.">
        <title>Day and night: Metabolic profiles and evolutionary relationships of six axenic non-marine cyanobacteria.</title>
        <authorList>
            <person name="Will S.E."/>
            <person name="Henke P."/>
            <person name="Boedeker C."/>
            <person name="Huang S."/>
            <person name="Brinkmann H."/>
            <person name="Rohde M."/>
            <person name="Jarek M."/>
            <person name="Friedl T."/>
            <person name="Seufert S."/>
            <person name="Schumacher M."/>
            <person name="Overmann J."/>
            <person name="Neumann-Schaal M."/>
            <person name="Petersen J."/>
        </authorList>
    </citation>
    <scope>NUCLEOTIDE SEQUENCE [LARGE SCALE GENOMIC DNA]</scope>
    <source>
        <strain evidence="2">PCC 7102</strain>
    </source>
</reference>
<protein>
    <submittedName>
        <fullName evidence="2">Uncharacterized protein</fullName>
    </submittedName>
</protein>
<organism evidence="2 3">
    <name type="scientific">Dulcicalothrix desertica PCC 7102</name>
    <dbReference type="NCBI Taxonomy" id="232991"/>
    <lineage>
        <taxon>Bacteria</taxon>
        <taxon>Bacillati</taxon>
        <taxon>Cyanobacteriota</taxon>
        <taxon>Cyanophyceae</taxon>
        <taxon>Nostocales</taxon>
        <taxon>Calotrichaceae</taxon>
        <taxon>Dulcicalothrix</taxon>
    </lineage>
</organism>
<reference evidence="2" key="1">
    <citation type="submission" date="2018-12" db="EMBL/GenBank/DDBJ databases">
        <authorList>
            <person name="Will S."/>
            <person name="Neumann-Schaal M."/>
            <person name="Henke P."/>
        </authorList>
    </citation>
    <scope>NUCLEOTIDE SEQUENCE</scope>
    <source>
        <strain evidence="2">PCC 7102</strain>
    </source>
</reference>
<dbReference type="AlphaFoldDB" id="A0A433UFN9"/>
<feature type="compositionally biased region" description="Polar residues" evidence="1">
    <location>
        <begin position="174"/>
        <end position="186"/>
    </location>
</feature>
<dbReference type="OrthoDB" id="583706at2"/>
<sequence>MSGNINWSQAQQLDSNSGLWFKFGKDNNGNWHILSSGDKDSLEKNSVTYHTHHWQSNGQWYSQGRRGNKHTIGKDGLIEGITRQNQTGRLDLTEAEKQELNLTNEEEHTLTHNEVKKLADYRARQAYGNAGYGGTNHGVEVDSNVAEILNKQVQPYQTSTQPKPSLTWRDEDITTASVSESSTKTLTWRDEDSTTTSEPITHQQNSSKKTRKSTRRNTR</sequence>
<evidence type="ECO:0000256" key="1">
    <source>
        <dbReference type="SAM" id="MobiDB-lite"/>
    </source>
</evidence>
<dbReference type="Proteomes" id="UP000271624">
    <property type="component" value="Unassembled WGS sequence"/>
</dbReference>
<comment type="caution">
    <text evidence="2">The sequence shown here is derived from an EMBL/GenBank/DDBJ whole genome shotgun (WGS) entry which is preliminary data.</text>
</comment>